<dbReference type="RefSeq" id="WP_069836450.1">
    <property type="nucleotide sequence ID" value="NZ_MDGQ01000005.1"/>
</dbReference>
<evidence type="ECO:0000313" key="2">
    <source>
        <dbReference type="EMBL" id="OEK04946.1"/>
    </source>
</evidence>
<evidence type="ECO:0008006" key="4">
    <source>
        <dbReference type="Google" id="ProtNLM"/>
    </source>
</evidence>
<evidence type="ECO:0000313" key="3">
    <source>
        <dbReference type="Proteomes" id="UP000095552"/>
    </source>
</evidence>
<keyword evidence="3" id="KW-1185">Reference proteome</keyword>
<dbReference type="Proteomes" id="UP000095552">
    <property type="component" value="Unassembled WGS sequence"/>
</dbReference>
<dbReference type="STRING" id="1563681.BFP71_16060"/>
<name>A0A1E5T0R6_9BACT</name>
<comment type="caution">
    <text evidence="2">The sequence shown here is derived from an EMBL/GenBank/DDBJ whole genome shotgun (WGS) entry which is preliminary data.</text>
</comment>
<dbReference type="OrthoDB" id="713928at2"/>
<keyword evidence="1" id="KW-0812">Transmembrane</keyword>
<reference evidence="2 3" key="1">
    <citation type="submission" date="2016-08" db="EMBL/GenBank/DDBJ databases">
        <title>Draft genome of Fabibacter sp. strain SK-8.</title>
        <authorList>
            <person name="Wong S.-K."/>
            <person name="Hamasaki K."/>
            <person name="Yoshizawa S."/>
        </authorList>
    </citation>
    <scope>NUCLEOTIDE SEQUENCE [LARGE SCALE GENOMIC DNA]</scope>
    <source>
        <strain evidence="2 3">SK-8</strain>
    </source>
</reference>
<protein>
    <recommendedName>
        <fullName evidence="4">FUSC family protein</fullName>
    </recommendedName>
</protein>
<keyword evidence="1" id="KW-0472">Membrane</keyword>
<accession>A0A1E5T0R6</accession>
<keyword evidence="1" id="KW-1133">Transmembrane helix</keyword>
<gene>
    <name evidence="2" type="ORF">BFP71_16060</name>
</gene>
<proteinExistence type="predicted"/>
<dbReference type="AlphaFoldDB" id="A0A1E5T0R6"/>
<dbReference type="EMBL" id="MDGQ01000005">
    <property type="protein sequence ID" value="OEK04946.1"/>
    <property type="molecule type" value="Genomic_DNA"/>
</dbReference>
<feature type="transmembrane region" description="Helical" evidence="1">
    <location>
        <begin position="29"/>
        <end position="59"/>
    </location>
</feature>
<sequence>MNLDDINALSDEELLEAARKAKTSKSYDAVIIGLLLGVSIYSIITNGFGLLTFLPLLYFPIASKNEKHRKAILNALKERK</sequence>
<evidence type="ECO:0000256" key="1">
    <source>
        <dbReference type="SAM" id="Phobius"/>
    </source>
</evidence>
<organism evidence="2 3">
    <name type="scientific">Roseivirga misakiensis</name>
    <dbReference type="NCBI Taxonomy" id="1563681"/>
    <lineage>
        <taxon>Bacteria</taxon>
        <taxon>Pseudomonadati</taxon>
        <taxon>Bacteroidota</taxon>
        <taxon>Cytophagia</taxon>
        <taxon>Cytophagales</taxon>
        <taxon>Roseivirgaceae</taxon>
        <taxon>Roseivirga</taxon>
    </lineage>
</organism>